<name>A0A6N8IGD4_9ACTN</name>
<comment type="caution">
    <text evidence="1">The sequence shown here is derived from an EMBL/GenBank/DDBJ whole genome shotgun (WGS) entry which is preliminary data.</text>
</comment>
<keyword evidence="2" id="KW-1185">Reference proteome</keyword>
<dbReference type="AlphaFoldDB" id="A0A6N8IGD4"/>
<evidence type="ECO:0000313" key="1">
    <source>
        <dbReference type="EMBL" id="MVN14969.1"/>
    </source>
</evidence>
<dbReference type="RefSeq" id="WP_157009622.1">
    <property type="nucleotide sequence ID" value="NZ_DBEZYS010000012.1"/>
</dbReference>
<reference evidence="1 2" key="1">
    <citation type="submission" date="2019-11" db="EMBL/GenBank/DDBJ databases">
        <title>Whole genome shotgun sequencing (WGS) data from Adlercreutzia equolifaciens ResAG-91, Eggerthella lenta MRI-F36, MRI-F37, MRI-F40, ResAG-49, ResAG-88, ResAG-121, ResAG-145, and Gordonibacter sp. ResAG-5, ResAG-26, ResAG-43, ResAG-50, ResAG-59.</title>
        <authorList>
            <person name="Stoll D.A."/>
            <person name="Danylec N."/>
            <person name="Franz C.M.A.P."/>
            <person name="Huch M."/>
        </authorList>
    </citation>
    <scope>NUCLEOTIDE SEQUENCE [LARGE SCALE GENOMIC DNA]</scope>
    <source>
        <strain evidence="1 2">ResAG-59</strain>
    </source>
</reference>
<dbReference type="Proteomes" id="UP000468327">
    <property type="component" value="Unassembled WGS sequence"/>
</dbReference>
<sequence>MRSMIYGGTTPAHTFTLPFDASIIEEVHIVYAQNGKSVLVKRRSDCELNGNEIVVKLSQEDTLMLDNSTLVSIQIRVLTVDGEALASDKINVSTYKCLEEVMIE</sequence>
<dbReference type="EMBL" id="WPOC01000008">
    <property type="protein sequence ID" value="MVN14969.1"/>
    <property type="molecule type" value="Genomic_DNA"/>
</dbReference>
<evidence type="ECO:0000313" key="2">
    <source>
        <dbReference type="Proteomes" id="UP000468327"/>
    </source>
</evidence>
<gene>
    <name evidence="1" type="ORF">GO738_06315</name>
</gene>
<protein>
    <submittedName>
        <fullName evidence="1">Uncharacterized protein</fullName>
    </submittedName>
</protein>
<accession>A0A6N8IGD4</accession>
<organism evidence="1 2">
    <name type="scientific">Gordonibacter urolithinfaciens</name>
    <dbReference type="NCBI Taxonomy" id="1335613"/>
    <lineage>
        <taxon>Bacteria</taxon>
        <taxon>Bacillati</taxon>
        <taxon>Actinomycetota</taxon>
        <taxon>Coriobacteriia</taxon>
        <taxon>Eggerthellales</taxon>
        <taxon>Eggerthellaceae</taxon>
        <taxon>Gordonibacter</taxon>
    </lineage>
</organism>
<proteinExistence type="predicted"/>